<protein>
    <submittedName>
        <fullName evidence="2">Unannotated protein</fullName>
    </submittedName>
</protein>
<gene>
    <name evidence="2" type="ORF">UFOPK2786_01061</name>
</gene>
<dbReference type="EMBL" id="CAEZYW010000161">
    <property type="protein sequence ID" value="CAB4746419.1"/>
    <property type="molecule type" value="Genomic_DNA"/>
</dbReference>
<feature type="region of interest" description="Disordered" evidence="1">
    <location>
        <begin position="24"/>
        <end position="67"/>
    </location>
</feature>
<dbReference type="PROSITE" id="PS51257">
    <property type="entry name" value="PROKAR_LIPOPROTEIN"/>
    <property type="match status" value="1"/>
</dbReference>
<accession>A0A6J6TJA9</accession>
<organism evidence="2">
    <name type="scientific">freshwater metagenome</name>
    <dbReference type="NCBI Taxonomy" id="449393"/>
    <lineage>
        <taxon>unclassified sequences</taxon>
        <taxon>metagenomes</taxon>
        <taxon>ecological metagenomes</taxon>
    </lineage>
</organism>
<name>A0A6J6TJA9_9ZZZZ</name>
<sequence length="384" mass="39256">MTRRGLAVAGVVLTAAALLASCSPPGPGTATQPSKSSLATTPAPTPRETPAQAQTPAPSTSPTGRASAAAMTAADVYSFNRDLVLSVLARHGSARALDKLGRLARNRAGVSGVCHAIAHDLGHAALELAGGRVGDALTDRDDVCGGGFTHGVIEHALAESADPGADMLNVCAPQQDGSCWHGVGHGLMFASGMDTVRALAGCDRAPRPVLSSRCGEGVFMQLFSADLAAGHAEGTAAGHAAHGNSSSGASARAPIARDPAAAREACRSIGSPHDAPCWFYAPVVWLTVHPDDFAGGIEWCRGAGTGFPSTQCARGLGSRTVKFHPDDLTIGARTCGAARELLDACVNGMGSYWSVHWEGAVPPRDLCAHLPKGKARKRCPTVTE</sequence>
<feature type="compositionally biased region" description="Polar residues" evidence="1">
    <location>
        <begin position="29"/>
        <end position="38"/>
    </location>
</feature>
<dbReference type="AlphaFoldDB" id="A0A6J6TJA9"/>
<reference evidence="2" key="1">
    <citation type="submission" date="2020-05" db="EMBL/GenBank/DDBJ databases">
        <authorList>
            <person name="Chiriac C."/>
            <person name="Salcher M."/>
            <person name="Ghai R."/>
            <person name="Kavagutti S V."/>
        </authorList>
    </citation>
    <scope>NUCLEOTIDE SEQUENCE</scope>
</reference>
<evidence type="ECO:0000256" key="1">
    <source>
        <dbReference type="SAM" id="MobiDB-lite"/>
    </source>
</evidence>
<evidence type="ECO:0000313" key="2">
    <source>
        <dbReference type="EMBL" id="CAB4746419.1"/>
    </source>
</evidence>
<proteinExistence type="predicted"/>
<feature type="compositionally biased region" description="Low complexity" evidence="1">
    <location>
        <begin position="39"/>
        <end position="67"/>
    </location>
</feature>